<feature type="transmembrane region" description="Helical" evidence="6">
    <location>
        <begin position="128"/>
        <end position="149"/>
    </location>
</feature>
<feature type="transmembrane region" description="Helical" evidence="6">
    <location>
        <begin position="76"/>
        <end position="97"/>
    </location>
</feature>
<dbReference type="AlphaFoldDB" id="A0A7W5A4K4"/>
<sequence>MTTTLDPTVVAPEKTVRRSRLRPAGGESAAMLMVLPIMVAALFIGYVIWRQTAELDSIEESALAWPAIWSQLGEHIVITLVSSAIVVLIAVPLGILLTRGRARAIAPAVVAVANAGQAAPSIGLIVLLAIWLGFGFWTAVLGLVIYGLLPVLRNTITGLQGVDPTLVEAGRGIGMSAPQVLLRVELPLALPVIMAGIRTALVLVVGTAALVTFIGAGGLGDALTSGINLFRFPVMVSAALLIALLALLIEWVGRVLETVLRPKGI</sequence>
<dbReference type="EMBL" id="JACHXG010000004">
    <property type="protein sequence ID" value="MBB3089144.1"/>
    <property type="molecule type" value="Genomic_DNA"/>
</dbReference>
<organism evidence="8 9">
    <name type="scientific">Nocardioides albus</name>
    <dbReference type="NCBI Taxonomy" id="1841"/>
    <lineage>
        <taxon>Bacteria</taxon>
        <taxon>Bacillati</taxon>
        <taxon>Actinomycetota</taxon>
        <taxon>Actinomycetes</taxon>
        <taxon>Propionibacteriales</taxon>
        <taxon>Nocardioidaceae</taxon>
        <taxon>Nocardioides</taxon>
    </lineage>
</organism>
<evidence type="ECO:0000256" key="4">
    <source>
        <dbReference type="ARBA" id="ARBA00022989"/>
    </source>
</evidence>
<dbReference type="Proteomes" id="UP000577707">
    <property type="component" value="Unassembled WGS sequence"/>
</dbReference>
<name>A0A7W5A4K4_9ACTN</name>
<dbReference type="FunFam" id="1.10.3720.10:FF:000001">
    <property type="entry name" value="Glycine betaine ABC transporter, permease"/>
    <property type="match status" value="1"/>
</dbReference>
<dbReference type="SUPFAM" id="SSF161098">
    <property type="entry name" value="MetI-like"/>
    <property type="match status" value="1"/>
</dbReference>
<comment type="subcellular location">
    <subcellularLocation>
        <location evidence="6">Cell membrane</location>
        <topology evidence="6">Multi-pass membrane protein</topology>
    </subcellularLocation>
    <subcellularLocation>
        <location evidence="1">Membrane</location>
        <topology evidence="1">Multi-pass membrane protein</topology>
    </subcellularLocation>
</comment>
<keyword evidence="2 6" id="KW-0813">Transport</keyword>
<reference evidence="8 9" key="1">
    <citation type="submission" date="2020-08" db="EMBL/GenBank/DDBJ databases">
        <title>Genomic Encyclopedia of Type Strains, Phase III (KMG-III): the genomes of soil and plant-associated and newly described type strains.</title>
        <authorList>
            <person name="Whitman W."/>
        </authorList>
    </citation>
    <scope>NUCLEOTIDE SEQUENCE [LARGE SCALE GENOMIC DNA]</scope>
    <source>
        <strain evidence="8 9">CECT 3302</strain>
    </source>
</reference>
<dbReference type="Pfam" id="PF00528">
    <property type="entry name" value="BPD_transp_1"/>
    <property type="match status" value="1"/>
</dbReference>
<keyword evidence="3 6" id="KW-0812">Transmembrane</keyword>
<protein>
    <submittedName>
        <fullName evidence="8">Osmoprotectant transport system permease protein</fullName>
    </submittedName>
</protein>
<gene>
    <name evidence="8" type="ORF">FHS12_002090</name>
</gene>
<dbReference type="GO" id="GO:0055085">
    <property type="term" value="P:transmembrane transport"/>
    <property type="evidence" value="ECO:0007669"/>
    <property type="project" value="InterPro"/>
</dbReference>
<dbReference type="CDD" id="cd06261">
    <property type="entry name" value="TM_PBP2"/>
    <property type="match status" value="1"/>
</dbReference>
<evidence type="ECO:0000313" key="9">
    <source>
        <dbReference type="Proteomes" id="UP000577707"/>
    </source>
</evidence>
<dbReference type="PANTHER" id="PTHR30177">
    <property type="entry name" value="GLYCINE BETAINE/L-PROLINE TRANSPORT SYSTEM PERMEASE PROTEIN PROW"/>
    <property type="match status" value="1"/>
</dbReference>
<dbReference type="RefSeq" id="WP_183544904.1">
    <property type="nucleotide sequence ID" value="NZ_BMQT01000002.1"/>
</dbReference>
<evidence type="ECO:0000259" key="7">
    <source>
        <dbReference type="PROSITE" id="PS50928"/>
    </source>
</evidence>
<evidence type="ECO:0000313" key="8">
    <source>
        <dbReference type="EMBL" id="MBB3089144.1"/>
    </source>
</evidence>
<evidence type="ECO:0000256" key="2">
    <source>
        <dbReference type="ARBA" id="ARBA00022448"/>
    </source>
</evidence>
<dbReference type="PROSITE" id="PS50928">
    <property type="entry name" value="ABC_TM1"/>
    <property type="match status" value="1"/>
</dbReference>
<dbReference type="Gene3D" id="1.10.3720.10">
    <property type="entry name" value="MetI-like"/>
    <property type="match status" value="1"/>
</dbReference>
<dbReference type="GO" id="GO:0005886">
    <property type="term" value="C:plasma membrane"/>
    <property type="evidence" value="ECO:0007669"/>
    <property type="project" value="UniProtKB-SubCell"/>
</dbReference>
<feature type="transmembrane region" description="Helical" evidence="6">
    <location>
        <begin position="200"/>
        <end position="220"/>
    </location>
</feature>
<dbReference type="PANTHER" id="PTHR30177:SF4">
    <property type="entry name" value="OSMOPROTECTANT IMPORT PERMEASE PROTEIN OSMW"/>
    <property type="match status" value="1"/>
</dbReference>
<keyword evidence="4 6" id="KW-1133">Transmembrane helix</keyword>
<keyword evidence="5 6" id="KW-0472">Membrane</keyword>
<dbReference type="InterPro" id="IPR051204">
    <property type="entry name" value="ABC_transp_perm/SBD"/>
</dbReference>
<comment type="similarity">
    <text evidence="6">Belongs to the binding-protein-dependent transport system permease family.</text>
</comment>
<proteinExistence type="inferred from homology"/>
<dbReference type="GO" id="GO:0031460">
    <property type="term" value="P:glycine betaine transport"/>
    <property type="evidence" value="ECO:0007669"/>
    <property type="project" value="TreeGrafter"/>
</dbReference>
<keyword evidence="9" id="KW-1185">Reference proteome</keyword>
<feature type="transmembrane region" description="Helical" evidence="6">
    <location>
        <begin position="28"/>
        <end position="49"/>
    </location>
</feature>
<dbReference type="InterPro" id="IPR000515">
    <property type="entry name" value="MetI-like"/>
</dbReference>
<dbReference type="InterPro" id="IPR035906">
    <property type="entry name" value="MetI-like_sf"/>
</dbReference>
<evidence type="ECO:0000256" key="3">
    <source>
        <dbReference type="ARBA" id="ARBA00022692"/>
    </source>
</evidence>
<evidence type="ECO:0000256" key="6">
    <source>
        <dbReference type="RuleBase" id="RU363032"/>
    </source>
</evidence>
<feature type="transmembrane region" description="Helical" evidence="6">
    <location>
        <begin position="232"/>
        <end position="253"/>
    </location>
</feature>
<evidence type="ECO:0000256" key="1">
    <source>
        <dbReference type="ARBA" id="ARBA00004141"/>
    </source>
</evidence>
<feature type="domain" description="ABC transmembrane type-1" evidence="7">
    <location>
        <begin position="72"/>
        <end position="253"/>
    </location>
</feature>
<accession>A0A7W5A4K4</accession>
<evidence type="ECO:0000256" key="5">
    <source>
        <dbReference type="ARBA" id="ARBA00023136"/>
    </source>
</evidence>
<comment type="caution">
    <text evidence="8">The sequence shown here is derived from an EMBL/GenBank/DDBJ whole genome shotgun (WGS) entry which is preliminary data.</text>
</comment>
<feature type="transmembrane region" description="Helical" evidence="6">
    <location>
        <begin position="104"/>
        <end position="122"/>
    </location>
</feature>